<dbReference type="Proteomes" id="UP000001350">
    <property type="component" value="Chromosome"/>
</dbReference>
<dbReference type="HOGENOM" id="CLU_137177_0_0_2"/>
<organism evidence="1 2">
    <name type="scientific">Saccharolobus islandicus (strain M.14.25 / Kamchatka #1)</name>
    <name type="common">Sulfolobus islandicus</name>
    <dbReference type="NCBI Taxonomy" id="427317"/>
    <lineage>
        <taxon>Archaea</taxon>
        <taxon>Thermoproteota</taxon>
        <taxon>Thermoprotei</taxon>
        <taxon>Sulfolobales</taxon>
        <taxon>Sulfolobaceae</taxon>
        <taxon>Saccharolobus</taxon>
    </lineage>
</organism>
<protein>
    <submittedName>
        <fullName evidence="1">Uncharacterized protein</fullName>
    </submittedName>
</protein>
<dbReference type="KEGG" id="sia:M1425_2638"/>
<dbReference type="GeneID" id="7794771"/>
<proteinExistence type="predicted"/>
<reference evidence="1 2" key="1">
    <citation type="journal article" date="2009" name="Proc. Natl. Acad. Sci. U.S.A.">
        <title>Biogeography of the Sulfolobus islandicus pan-genome.</title>
        <authorList>
            <person name="Reno M.L."/>
            <person name="Held N.L."/>
            <person name="Fields C.J."/>
            <person name="Burke P.V."/>
            <person name="Whitaker R.J."/>
        </authorList>
    </citation>
    <scope>NUCLEOTIDE SEQUENCE [LARGE SCALE GENOMIC DNA]</scope>
    <source>
        <strain evidence="2">M.14.25 / Kamchatka #1</strain>
    </source>
</reference>
<evidence type="ECO:0000313" key="2">
    <source>
        <dbReference type="Proteomes" id="UP000001350"/>
    </source>
</evidence>
<dbReference type="AlphaFoldDB" id="C3MT54"/>
<name>C3MT54_SACI4</name>
<evidence type="ECO:0000313" key="1">
    <source>
        <dbReference type="EMBL" id="ACP39347.1"/>
    </source>
</evidence>
<gene>
    <name evidence="1" type="ordered locus">M1425_2638</name>
</gene>
<sequence>MNPFKKEKTYPKQVDLNKVVNEFVSYLNSDKWKVQQKVEGNKAIVQAQKGGILRDIIAADRALTFTFENTPQGLKVIAGVGSWIKNFAITAVETLLLSELFLVVDVPEMLWNKHVESQLMKKIDEIVERS</sequence>
<accession>C3MT54</accession>
<dbReference type="RefSeq" id="WP_012712551.1">
    <property type="nucleotide sequence ID" value="NC_012588.1"/>
</dbReference>
<dbReference type="EMBL" id="CP001400">
    <property type="protein sequence ID" value="ACP39347.1"/>
    <property type="molecule type" value="Genomic_DNA"/>
</dbReference>